<protein>
    <submittedName>
        <fullName evidence="1">Uncharacterized protein</fullName>
    </submittedName>
</protein>
<evidence type="ECO:0000313" key="1">
    <source>
        <dbReference type="EMBL" id="MFC5511014.1"/>
    </source>
</evidence>
<dbReference type="Proteomes" id="UP001596031">
    <property type="component" value="Unassembled WGS sequence"/>
</dbReference>
<dbReference type="RefSeq" id="WP_379719118.1">
    <property type="nucleotide sequence ID" value="NZ_JBHSMS010000026.1"/>
</dbReference>
<gene>
    <name evidence="1" type="ORF">ACFPOU_07735</name>
</gene>
<evidence type="ECO:0000313" key="2">
    <source>
        <dbReference type="Proteomes" id="UP001596031"/>
    </source>
</evidence>
<organism evidence="1 2">
    <name type="scientific">Massilia jejuensis</name>
    <dbReference type="NCBI Taxonomy" id="648894"/>
    <lineage>
        <taxon>Bacteria</taxon>
        <taxon>Pseudomonadati</taxon>
        <taxon>Pseudomonadota</taxon>
        <taxon>Betaproteobacteria</taxon>
        <taxon>Burkholderiales</taxon>
        <taxon>Oxalobacteraceae</taxon>
        <taxon>Telluria group</taxon>
        <taxon>Massilia</taxon>
    </lineage>
</organism>
<proteinExistence type="predicted"/>
<accession>A0ABW0PKB5</accession>
<reference evidence="2" key="1">
    <citation type="journal article" date="2019" name="Int. J. Syst. Evol. Microbiol.">
        <title>The Global Catalogue of Microorganisms (GCM) 10K type strain sequencing project: providing services to taxonomists for standard genome sequencing and annotation.</title>
        <authorList>
            <consortium name="The Broad Institute Genomics Platform"/>
            <consortium name="The Broad Institute Genome Sequencing Center for Infectious Disease"/>
            <person name="Wu L."/>
            <person name="Ma J."/>
        </authorList>
    </citation>
    <scope>NUCLEOTIDE SEQUENCE [LARGE SCALE GENOMIC DNA]</scope>
    <source>
        <strain evidence="2">CCUG 38813</strain>
    </source>
</reference>
<comment type="caution">
    <text evidence="1">The sequence shown here is derived from an EMBL/GenBank/DDBJ whole genome shotgun (WGS) entry which is preliminary data.</text>
</comment>
<dbReference type="EMBL" id="JBHSMS010000026">
    <property type="protein sequence ID" value="MFC5511014.1"/>
    <property type="molecule type" value="Genomic_DNA"/>
</dbReference>
<sequence>MNLNAFKNLPTQRTDRTIHNARVNPEHINYIVPSGPDRVGACLLTMAADLAGGSVLAPTDDLATLARMFNQLTSAQVYNTASASNGGSALVNMARVALIEEKGAYAILSFVDGGSLNIVKTWP</sequence>
<keyword evidence="2" id="KW-1185">Reference proteome</keyword>
<name>A0ABW0PKB5_9BURK</name>